<reference evidence="1 2" key="1">
    <citation type="submission" date="2018-04" db="EMBL/GenBank/DDBJ databases">
        <title>Draft genome sequence of Pseudomonas syringae pv. actinidiae biovar 1 strains isolated from kiwifruit in Kagawa prefecture.</title>
        <authorList>
            <person name="Tabuchi M."/>
            <person name="Saito M."/>
            <person name="Fujiwara S."/>
            <person name="Sasa N."/>
            <person name="Akimitsu K."/>
            <person name="Gomi K."/>
            <person name="Konishi-Sugita S."/>
            <person name="Hamano K."/>
            <person name="Kataoka I."/>
        </authorList>
    </citation>
    <scope>NUCLEOTIDE SEQUENCE [LARGE SCALE GENOMIC DNA]</scope>
    <source>
        <strain evidence="1 2">MAFF212206</strain>
    </source>
</reference>
<evidence type="ECO:0000313" key="2">
    <source>
        <dbReference type="Proteomes" id="UP000247480"/>
    </source>
</evidence>
<dbReference type="Proteomes" id="UP000247480">
    <property type="component" value="Unassembled WGS sequence"/>
</dbReference>
<accession>A0A2V0QK56</accession>
<name>A0A2V0QK56_PSESF</name>
<dbReference type="AlphaFoldDB" id="A0A2V0QK56"/>
<dbReference type="EMBL" id="BGJZ01000193">
    <property type="protein sequence ID" value="GBH10685.1"/>
    <property type="molecule type" value="Genomic_DNA"/>
</dbReference>
<evidence type="ECO:0000313" key="1">
    <source>
        <dbReference type="EMBL" id="GBH10685.1"/>
    </source>
</evidence>
<sequence length="46" mass="5241">MKNAVYLTLVFWCFWLGWVLMGENMAMEEGASVSDVVSQAVDREVK</sequence>
<organism evidence="1 2">
    <name type="scientific">Pseudomonas syringae pv. actinidiae</name>
    <dbReference type="NCBI Taxonomy" id="103796"/>
    <lineage>
        <taxon>Bacteria</taxon>
        <taxon>Pseudomonadati</taxon>
        <taxon>Pseudomonadota</taxon>
        <taxon>Gammaproteobacteria</taxon>
        <taxon>Pseudomonadales</taxon>
        <taxon>Pseudomonadaceae</taxon>
        <taxon>Pseudomonas</taxon>
        <taxon>Pseudomonas syringae</taxon>
    </lineage>
</organism>
<protein>
    <submittedName>
        <fullName evidence="1">Amino acid permease</fullName>
    </submittedName>
</protein>
<proteinExistence type="predicted"/>
<dbReference type="RefSeq" id="WP_169315891.1">
    <property type="nucleotide sequence ID" value="NZ_AP019411.1"/>
</dbReference>
<comment type="caution">
    <text evidence="1">The sequence shown here is derived from an EMBL/GenBank/DDBJ whole genome shotgun (WGS) entry which is preliminary data.</text>
</comment>
<gene>
    <name evidence="1" type="ORF">KPSA1_04105</name>
</gene>